<feature type="domain" description="DUF1707" evidence="1">
    <location>
        <begin position="15"/>
        <end position="67"/>
    </location>
</feature>
<dbReference type="OrthoDB" id="4772576at2"/>
<dbReference type="EMBL" id="FNON01000002">
    <property type="protein sequence ID" value="SDX31274.1"/>
    <property type="molecule type" value="Genomic_DNA"/>
</dbReference>
<accession>A0A1H3AQ67</accession>
<dbReference type="RefSeq" id="WP_091288814.1">
    <property type="nucleotide sequence ID" value="NZ_FNON01000002.1"/>
</dbReference>
<dbReference type="InterPro" id="IPR012551">
    <property type="entry name" value="DUF1707_SHOCT-like"/>
</dbReference>
<evidence type="ECO:0000259" key="1">
    <source>
        <dbReference type="Pfam" id="PF08044"/>
    </source>
</evidence>
<dbReference type="PANTHER" id="PTHR40763:SF5">
    <property type="entry name" value="MEMBRANE PROTEIN"/>
    <property type="match status" value="1"/>
</dbReference>
<gene>
    <name evidence="2" type="ORF">SAMN05421504_102998</name>
</gene>
<proteinExistence type="predicted"/>
<evidence type="ECO:0000313" key="2">
    <source>
        <dbReference type="EMBL" id="SDX31274.1"/>
    </source>
</evidence>
<organism evidence="2 3">
    <name type="scientific">Amycolatopsis xylanica</name>
    <dbReference type="NCBI Taxonomy" id="589385"/>
    <lineage>
        <taxon>Bacteria</taxon>
        <taxon>Bacillati</taxon>
        <taxon>Actinomycetota</taxon>
        <taxon>Actinomycetes</taxon>
        <taxon>Pseudonocardiales</taxon>
        <taxon>Pseudonocardiaceae</taxon>
        <taxon>Amycolatopsis</taxon>
    </lineage>
</organism>
<dbReference type="Proteomes" id="UP000199515">
    <property type="component" value="Unassembled WGS sequence"/>
</dbReference>
<protein>
    <recommendedName>
        <fullName evidence="1">DUF1707 domain-containing protein</fullName>
    </recommendedName>
</protein>
<evidence type="ECO:0000313" key="3">
    <source>
        <dbReference type="Proteomes" id="UP000199515"/>
    </source>
</evidence>
<keyword evidence="3" id="KW-1185">Reference proteome</keyword>
<sequence>MGEETETKAPSDRDLRVSDDEREHVVGVLQKAIGRGLLDLDEFTERTDVALAARTRGELNAVLTDLPGLVHRDILRQTVANPYVTGPQVFAPGQRIELNAKYSALHRTGAWLVPQAMLVRNKYGATKLDFSAAIIEFPVVHVELDIRWGSAEIIIPDTASVDLNQITEIKYGGIEDKTRPNGLAGNPRFVLSGRVHGGSLSVRNPRHGFFG</sequence>
<dbReference type="AlphaFoldDB" id="A0A1H3AQ67"/>
<dbReference type="Pfam" id="PF08044">
    <property type="entry name" value="DUF1707"/>
    <property type="match status" value="1"/>
</dbReference>
<name>A0A1H3AQ67_9PSEU</name>
<dbReference type="PANTHER" id="PTHR40763">
    <property type="entry name" value="MEMBRANE PROTEIN-RELATED"/>
    <property type="match status" value="1"/>
</dbReference>
<reference evidence="2 3" key="1">
    <citation type="submission" date="2016-10" db="EMBL/GenBank/DDBJ databases">
        <authorList>
            <person name="de Groot N.N."/>
        </authorList>
    </citation>
    <scope>NUCLEOTIDE SEQUENCE [LARGE SCALE GENOMIC DNA]</scope>
    <source>
        <strain evidence="2 3">CPCC 202699</strain>
    </source>
</reference>
<dbReference type="STRING" id="589385.SAMN05421504_102998"/>